<dbReference type="PATRIC" id="fig|883158.3.peg.1299"/>
<dbReference type="InterPro" id="IPR044925">
    <property type="entry name" value="His-Me_finger_sf"/>
</dbReference>
<dbReference type="GO" id="GO:0004519">
    <property type="term" value="F:endonuclease activity"/>
    <property type="evidence" value="ECO:0007669"/>
    <property type="project" value="TreeGrafter"/>
</dbReference>
<dbReference type="HOGENOM" id="CLU_055174_2_1_10"/>
<dbReference type="SMART" id="SM00477">
    <property type="entry name" value="NUC"/>
    <property type="match status" value="1"/>
</dbReference>
<feature type="binding site" evidence="2">
    <location>
        <position position="166"/>
    </location>
    <ligand>
        <name>Mg(2+)</name>
        <dbReference type="ChEBI" id="CHEBI:18420"/>
        <note>catalytic</note>
    </ligand>
</feature>
<dbReference type="Pfam" id="PF01223">
    <property type="entry name" value="Endonuclease_NS"/>
    <property type="match status" value="1"/>
</dbReference>
<evidence type="ECO:0000256" key="2">
    <source>
        <dbReference type="PIRSR" id="PIRSR640255-2"/>
    </source>
</evidence>
<dbReference type="eggNOG" id="COG1864">
    <property type="taxonomic scope" value="Bacteria"/>
</dbReference>
<evidence type="ECO:0000256" key="1">
    <source>
        <dbReference type="PIRSR" id="PIRSR640255-1"/>
    </source>
</evidence>
<accession>H1Q307</accession>
<protein>
    <recommendedName>
        <fullName evidence="7">Endonuclease</fullName>
    </recommendedName>
</protein>
<feature type="active site" description="Proton acceptor" evidence="1">
    <location>
        <position position="135"/>
    </location>
</feature>
<sequence length="303" mass="35219">MREILSIFIVALTILSMSCKNETETTGKYDDTNKNMNEKKAFVRRLEFPRLKGGKSVVVTHILENGEVNYSLEWDGDKRSNRWTCYQLYSSNCQQNVKRWRPENGENQYPDDPKLPAGYAFSYDHYVRSGYDHGHLCPSADRLASLQANKQTFFISNMQPQVHNFNDGIWETMERWVRNQITFGSPDTLFVCRGGTIDKPEQISKKLKDEFIVPGYFFSAVLLKYRDPNGAWQYKALGFWFEHKANKDADLRKYVVNIDRLESLTGLDFFCNLPDNIETRVESLPIESILSIWNFASSAKKQR</sequence>
<name>H1Q307_9BACT</name>
<feature type="domain" description="DNA/RNA non-specific endonuclease/pyrophosphatase/phosphodiesterase" evidence="4">
    <location>
        <begin position="66"/>
        <end position="276"/>
    </location>
</feature>
<dbReference type="PANTHER" id="PTHR13966:SF5">
    <property type="entry name" value="ENDONUCLEASE G, MITOCHONDRIAL"/>
    <property type="match status" value="1"/>
</dbReference>
<proteinExistence type="predicted"/>
<dbReference type="GO" id="GO:0003676">
    <property type="term" value="F:nucleic acid binding"/>
    <property type="evidence" value="ECO:0007669"/>
    <property type="project" value="InterPro"/>
</dbReference>
<dbReference type="Proteomes" id="UP000016023">
    <property type="component" value="Unassembled WGS sequence"/>
</dbReference>
<dbReference type="EMBL" id="AGWK01000036">
    <property type="protein sequence ID" value="EHO69605.1"/>
    <property type="molecule type" value="Genomic_DNA"/>
</dbReference>
<comment type="caution">
    <text evidence="5">The sequence shown here is derived from an EMBL/GenBank/DDBJ whole genome shotgun (WGS) entry which is preliminary data.</text>
</comment>
<dbReference type="GO" id="GO:0016787">
    <property type="term" value="F:hydrolase activity"/>
    <property type="evidence" value="ECO:0007669"/>
    <property type="project" value="InterPro"/>
</dbReference>
<dbReference type="GO" id="GO:0046872">
    <property type="term" value="F:metal ion binding"/>
    <property type="evidence" value="ECO:0007669"/>
    <property type="project" value="UniProtKB-KW"/>
</dbReference>
<dbReference type="InterPro" id="IPR020821">
    <property type="entry name" value="ENPP1-3/EXOG-like_nuc-like"/>
</dbReference>
<dbReference type="STRING" id="883158.HMPREF9140_01295"/>
<feature type="domain" description="ENPP1-3/EXOG-like endonuclease/phosphodiesterase" evidence="3">
    <location>
        <begin position="67"/>
        <end position="276"/>
    </location>
</feature>
<dbReference type="Gene3D" id="3.40.570.10">
    <property type="entry name" value="Extracellular Endonuclease, subunit A"/>
    <property type="match status" value="1"/>
</dbReference>
<keyword evidence="2" id="KW-0479">Metal-binding</keyword>
<dbReference type="InterPro" id="IPR040255">
    <property type="entry name" value="Non-specific_endonuclease"/>
</dbReference>
<dbReference type="RefSeq" id="WP_006952671.1">
    <property type="nucleotide sequence ID" value="NZ_JH594522.1"/>
</dbReference>
<reference evidence="5 6" key="1">
    <citation type="submission" date="2011-12" db="EMBL/GenBank/DDBJ databases">
        <title>The Genome Sequence of Prevotella micans F0438.</title>
        <authorList>
            <consortium name="The Broad Institute Genome Sequencing Platform"/>
            <person name="Earl A."/>
            <person name="Ward D."/>
            <person name="Feldgarden M."/>
            <person name="Gevers D."/>
            <person name="Izard J."/>
            <person name="Baranova O.V."/>
            <person name="Blanton J.M."/>
            <person name="Wade W.G."/>
            <person name="Dewhirst F.E."/>
            <person name="Young S.K."/>
            <person name="Zeng Q."/>
            <person name="Gargeya S."/>
            <person name="Fitzgerald M."/>
            <person name="Haas B."/>
            <person name="Abouelleil A."/>
            <person name="Alvarado L."/>
            <person name="Arachchi H.M."/>
            <person name="Berlin A."/>
            <person name="Chapman S.B."/>
            <person name="Gearin G."/>
            <person name="Goldberg J."/>
            <person name="Griggs A."/>
            <person name="Gujja S."/>
            <person name="Hansen M."/>
            <person name="Heiman D."/>
            <person name="Howarth C."/>
            <person name="Larimer J."/>
            <person name="Lui A."/>
            <person name="MacDonald P.J.P."/>
            <person name="McCowen C."/>
            <person name="Montmayeur A."/>
            <person name="Murphy C."/>
            <person name="Neiman D."/>
            <person name="Pearson M."/>
            <person name="Priest M."/>
            <person name="Roberts A."/>
            <person name="Saif S."/>
            <person name="Shea T."/>
            <person name="Sisk P."/>
            <person name="Stolte C."/>
            <person name="Sykes S."/>
            <person name="Wortman J."/>
            <person name="Nusbaum C."/>
            <person name="Birren B."/>
        </authorList>
    </citation>
    <scope>NUCLEOTIDE SEQUENCE [LARGE SCALE GENOMIC DNA]</scope>
    <source>
        <strain evidence="5 6">F0438</strain>
    </source>
</reference>
<dbReference type="InterPro" id="IPR001604">
    <property type="entry name" value="Endo_G_ENPP1-like_dom"/>
</dbReference>
<evidence type="ECO:0000313" key="5">
    <source>
        <dbReference type="EMBL" id="EHO69605.1"/>
    </source>
</evidence>
<dbReference type="SUPFAM" id="SSF54060">
    <property type="entry name" value="His-Me finger endonucleases"/>
    <property type="match status" value="1"/>
</dbReference>
<dbReference type="AlphaFoldDB" id="H1Q307"/>
<keyword evidence="6" id="KW-1185">Reference proteome</keyword>
<evidence type="ECO:0000259" key="3">
    <source>
        <dbReference type="SMART" id="SM00477"/>
    </source>
</evidence>
<gene>
    <name evidence="5" type="ORF">HMPREF9140_01295</name>
</gene>
<evidence type="ECO:0000313" key="6">
    <source>
        <dbReference type="Proteomes" id="UP000016023"/>
    </source>
</evidence>
<dbReference type="PROSITE" id="PS51257">
    <property type="entry name" value="PROKAR_LIPOPROTEIN"/>
    <property type="match status" value="1"/>
</dbReference>
<evidence type="ECO:0000259" key="4">
    <source>
        <dbReference type="SMART" id="SM00892"/>
    </source>
</evidence>
<organism evidence="5 6">
    <name type="scientific">Prevotella micans F0438</name>
    <dbReference type="NCBI Taxonomy" id="883158"/>
    <lineage>
        <taxon>Bacteria</taxon>
        <taxon>Pseudomonadati</taxon>
        <taxon>Bacteroidota</taxon>
        <taxon>Bacteroidia</taxon>
        <taxon>Bacteroidales</taxon>
        <taxon>Prevotellaceae</taxon>
        <taxon>Prevotella</taxon>
    </lineage>
</organism>
<dbReference type="InterPro" id="IPR044929">
    <property type="entry name" value="DNA/RNA_non-sp_Endonuclease_sf"/>
</dbReference>
<evidence type="ECO:0008006" key="7">
    <source>
        <dbReference type="Google" id="ProtNLM"/>
    </source>
</evidence>
<dbReference type="PANTHER" id="PTHR13966">
    <property type="entry name" value="ENDONUCLEASE RELATED"/>
    <property type="match status" value="1"/>
</dbReference>
<dbReference type="SMART" id="SM00892">
    <property type="entry name" value="Endonuclease_NS"/>
    <property type="match status" value="1"/>
</dbReference>